<feature type="transmembrane region" description="Helical" evidence="6">
    <location>
        <begin position="208"/>
        <end position="227"/>
    </location>
</feature>
<comment type="subcellular location">
    <subcellularLocation>
        <location evidence="1">Cell membrane</location>
        <topology evidence="1">Multi-pass membrane protein</topology>
    </subcellularLocation>
</comment>
<evidence type="ECO:0000256" key="5">
    <source>
        <dbReference type="ARBA" id="ARBA00023136"/>
    </source>
</evidence>
<evidence type="ECO:0000256" key="4">
    <source>
        <dbReference type="ARBA" id="ARBA00022989"/>
    </source>
</evidence>
<dbReference type="OrthoDB" id="96314at2759"/>
<dbReference type="PANTHER" id="PTHR47371">
    <property type="entry name" value="LIPOTEICHOIC ACID SYNTHASE"/>
    <property type="match status" value="1"/>
</dbReference>
<feature type="transmembrane region" description="Helical" evidence="6">
    <location>
        <begin position="73"/>
        <end position="89"/>
    </location>
</feature>
<evidence type="ECO:0000256" key="1">
    <source>
        <dbReference type="ARBA" id="ARBA00004651"/>
    </source>
</evidence>
<feature type="transmembrane region" description="Helical" evidence="6">
    <location>
        <begin position="739"/>
        <end position="764"/>
    </location>
</feature>
<feature type="transmembrane region" description="Helical" evidence="6">
    <location>
        <begin position="5"/>
        <end position="26"/>
    </location>
</feature>
<evidence type="ECO:0000256" key="6">
    <source>
        <dbReference type="SAM" id="Phobius"/>
    </source>
</evidence>
<proteinExistence type="predicted"/>
<dbReference type="AlphaFoldDB" id="V6LEV4"/>
<feature type="transmembrane region" description="Helical" evidence="6">
    <location>
        <begin position="38"/>
        <end position="61"/>
    </location>
</feature>
<evidence type="ECO:0000256" key="2">
    <source>
        <dbReference type="ARBA" id="ARBA00022475"/>
    </source>
</evidence>
<keyword evidence="4 6" id="KW-1133">Transmembrane helix</keyword>
<evidence type="ECO:0000313" key="10">
    <source>
        <dbReference type="Proteomes" id="UP000018208"/>
    </source>
</evidence>
<dbReference type="Pfam" id="PF00884">
    <property type="entry name" value="Sulfatase"/>
    <property type="match status" value="1"/>
</dbReference>
<evidence type="ECO:0000313" key="9">
    <source>
        <dbReference type="EMBL" id="KAH0570138.1"/>
    </source>
</evidence>
<gene>
    <name evidence="8" type="ORF">SS50377_17567</name>
    <name evidence="9" type="ORF">SS50377_28113</name>
</gene>
<dbReference type="SUPFAM" id="SSF53649">
    <property type="entry name" value="Alkaline phosphatase-like"/>
    <property type="match status" value="1"/>
</dbReference>
<reference evidence="8 9" key="1">
    <citation type="journal article" date="2014" name="PLoS Genet.">
        <title>The Genome of Spironucleus salmonicida Highlights a Fish Pathogen Adapted to Fluctuating Environments.</title>
        <authorList>
            <person name="Xu F."/>
            <person name="Jerlstrom-Hultqvist J."/>
            <person name="Einarsson E."/>
            <person name="Astvaldsson A."/>
            <person name="Svard S.G."/>
            <person name="Andersson J.O."/>
        </authorList>
    </citation>
    <scope>NUCLEOTIDE SEQUENCE</scope>
    <source>
        <strain evidence="9">ATCC 50377</strain>
    </source>
</reference>
<protein>
    <submittedName>
        <fullName evidence="8">Sulfatase</fullName>
    </submittedName>
</protein>
<dbReference type="InterPro" id="IPR000917">
    <property type="entry name" value="Sulfatase_N"/>
</dbReference>
<feature type="domain" description="Sulfatase N-terminal" evidence="7">
    <location>
        <begin position="320"/>
        <end position="552"/>
    </location>
</feature>
<dbReference type="PANTHER" id="PTHR47371:SF3">
    <property type="entry name" value="PHOSPHOGLYCEROL TRANSFERASE I"/>
    <property type="match status" value="1"/>
</dbReference>
<keyword evidence="2" id="KW-1003">Cell membrane</keyword>
<evidence type="ECO:0000256" key="3">
    <source>
        <dbReference type="ARBA" id="ARBA00022692"/>
    </source>
</evidence>
<evidence type="ECO:0000313" key="8">
    <source>
        <dbReference type="EMBL" id="EST42798.1"/>
    </source>
</evidence>
<feature type="transmembrane region" description="Helical" evidence="6">
    <location>
        <begin position="158"/>
        <end position="180"/>
    </location>
</feature>
<dbReference type="Proteomes" id="UP000018208">
    <property type="component" value="Unassembled WGS sequence"/>
</dbReference>
<evidence type="ECO:0000259" key="7">
    <source>
        <dbReference type="Pfam" id="PF00884"/>
    </source>
</evidence>
<keyword evidence="5 6" id="KW-0472">Membrane</keyword>
<dbReference type="EMBL" id="AUWU02000008">
    <property type="protein sequence ID" value="KAH0570138.1"/>
    <property type="molecule type" value="Genomic_DNA"/>
</dbReference>
<organism evidence="8">
    <name type="scientific">Spironucleus salmonicida</name>
    <dbReference type="NCBI Taxonomy" id="348837"/>
    <lineage>
        <taxon>Eukaryota</taxon>
        <taxon>Metamonada</taxon>
        <taxon>Diplomonadida</taxon>
        <taxon>Hexamitidae</taxon>
        <taxon>Hexamitinae</taxon>
        <taxon>Spironucleus</taxon>
    </lineage>
</organism>
<keyword evidence="10" id="KW-1185">Reference proteome</keyword>
<keyword evidence="3 6" id="KW-0812">Transmembrane</keyword>
<name>V6LEV4_9EUKA</name>
<dbReference type="Gene3D" id="3.40.720.10">
    <property type="entry name" value="Alkaline Phosphatase, subunit A"/>
    <property type="match status" value="1"/>
</dbReference>
<dbReference type="InterPro" id="IPR050448">
    <property type="entry name" value="OpgB/LTA_synthase_biosynth"/>
</dbReference>
<dbReference type="VEuPathDB" id="GiardiaDB:SS50377_28113"/>
<dbReference type="InterPro" id="IPR017850">
    <property type="entry name" value="Alkaline_phosphatase_core_sf"/>
</dbReference>
<dbReference type="GO" id="GO:0005886">
    <property type="term" value="C:plasma membrane"/>
    <property type="evidence" value="ECO:0007669"/>
    <property type="project" value="UniProtKB-SubCell"/>
</dbReference>
<reference evidence="9" key="2">
    <citation type="submission" date="2020-12" db="EMBL/GenBank/DDBJ databases">
        <title>New Spironucleus salmonicida genome in near-complete chromosomes.</title>
        <authorList>
            <person name="Xu F."/>
            <person name="Kurt Z."/>
            <person name="Jimenez-Gonzalez A."/>
            <person name="Astvaldsson A."/>
            <person name="Andersson J.O."/>
            <person name="Svard S.G."/>
        </authorList>
    </citation>
    <scope>NUCLEOTIDE SEQUENCE</scope>
    <source>
        <strain evidence="9">ATCC 50377</strain>
    </source>
</reference>
<accession>V6LEV4</accession>
<dbReference type="EMBL" id="KI546154">
    <property type="protein sequence ID" value="EST42798.1"/>
    <property type="molecule type" value="Genomic_DNA"/>
</dbReference>
<sequence length="797" mass="91851">MKKFYFVFGIYFQFNVVICVTKYFLVEQGNHFNIGNNALCPLSILLLVLDCIFYLWIYELLTLANKKIRMPSAVYLSFFIGYLFVNAIYNELDILNATSNFQIPAFNYFRTYMHTVSLFSDNKVINYPQTITSSIDLLGKVNQGAASVVLDVFKTNSISVIICGTNLFVSIILIILLCIFSRKAVYRSFKTPQFTSQDMKLTKVQKQCLIVVSLLSVADILLFLSLLCNTGQESKVFEAAAGIWCLWKSLTTYTMKEEILQNFIREERDIINLQEDIYYIDNRDIIQFPYIVGTKDTYCKFNNCDEQPIQSEPISEKDIPNIVLVMVESFSSNPLLLKDQKFVVEQEGSAFNDDYLPNLSLINQLGSTNIGVNSLGFPTILGWFGIQTGNVPLRYGIGMTQQRRQEHLTLAKFFKNLGYSTAYTSSAPPEFDGKQNILYNGDFENVQYYKPTEALGFKNFTNNSWVADRITQEQFQRQINNISQPFFANWFTIDTHQYWNGYDQKQFYNKSIEHDYVRMANYFDQQLGTLVNFLKVNFSNTIIIITGDHGPRWAINPADYDGWDYECASKTFNDEYFGTSATTAYLGENEALNAIFNLNRTYNSFTDINSYMLQIQKQLTAYLKKPLVTNRVPTPISLTHRVIEVRVGGKITRSYFYDYSKRQEFSESITCRVYNSSESFTNLKSKDISKDNLHTGKRILAVRNAISAQNRMWHDAFLCQERNCDLPNFTVKFDTEWDYAIYSFICVPLIGMLVGCALIVLVFYGEILLYKLKNFLKAKQTPQDLEDLGMLNSQFEA</sequence>